<name>A0A6L6JG61_9RHOB</name>
<evidence type="ECO:0000313" key="3">
    <source>
        <dbReference type="EMBL" id="MTH79577.1"/>
    </source>
</evidence>
<feature type="transmembrane region" description="Helical" evidence="1">
    <location>
        <begin position="6"/>
        <end position="24"/>
    </location>
</feature>
<dbReference type="PIRSF" id="PIRSF028440">
    <property type="entry name" value="UCP_LAB_N"/>
    <property type="match status" value="1"/>
</dbReference>
<dbReference type="SMART" id="SM01259">
    <property type="entry name" value="LAB_N"/>
    <property type="match status" value="1"/>
</dbReference>
<reference evidence="3 4" key="1">
    <citation type="submission" date="2019-11" db="EMBL/GenBank/DDBJ databases">
        <authorList>
            <person name="Dong K."/>
        </authorList>
    </citation>
    <scope>NUCLEOTIDE SEQUENCE [LARGE SCALE GENOMIC DNA]</scope>
    <source>
        <strain evidence="3 4">NBRC 111993</strain>
    </source>
</reference>
<keyword evidence="1" id="KW-1133">Transmembrane helix</keyword>
<feature type="domain" description="Lipid A biosynthesis N-terminal" evidence="2">
    <location>
        <begin position="10"/>
        <end position="81"/>
    </location>
</feature>
<organism evidence="3 4">
    <name type="scientific">Paracoccus aestuariivivens</name>
    <dbReference type="NCBI Taxonomy" id="1820333"/>
    <lineage>
        <taxon>Bacteria</taxon>
        <taxon>Pseudomonadati</taxon>
        <taxon>Pseudomonadota</taxon>
        <taxon>Alphaproteobacteria</taxon>
        <taxon>Rhodobacterales</taxon>
        <taxon>Paracoccaceae</taxon>
        <taxon>Paracoccus</taxon>
    </lineage>
</organism>
<sequence length="92" mass="10199">MTTSNLWLGIGFLGQMLFSARFLVQWITSERQGRSVIPLAFWWLSLAGGVTLLAYAVARRDPVFIIGQASGLVVYLRNLRLIRAETATKATA</sequence>
<dbReference type="Proteomes" id="UP000478183">
    <property type="component" value="Unassembled WGS sequence"/>
</dbReference>
<accession>A0A6L6JG61</accession>
<dbReference type="GO" id="GO:0008915">
    <property type="term" value="F:lipid-A-disaccharide synthase activity"/>
    <property type="evidence" value="ECO:0007669"/>
    <property type="project" value="InterPro"/>
</dbReference>
<dbReference type="AlphaFoldDB" id="A0A6L6JG61"/>
<evidence type="ECO:0000259" key="2">
    <source>
        <dbReference type="SMART" id="SM01259"/>
    </source>
</evidence>
<keyword evidence="4" id="KW-1185">Reference proteome</keyword>
<keyword evidence="1" id="KW-0812">Transmembrane</keyword>
<keyword evidence="1" id="KW-0472">Membrane</keyword>
<feature type="transmembrane region" description="Helical" evidence="1">
    <location>
        <begin position="36"/>
        <end position="57"/>
    </location>
</feature>
<proteinExistence type="predicted"/>
<dbReference type="GO" id="GO:0016020">
    <property type="term" value="C:membrane"/>
    <property type="evidence" value="ECO:0007669"/>
    <property type="project" value="GOC"/>
</dbReference>
<dbReference type="InterPro" id="IPR014546">
    <property type="entry name" value="UCP028440_lipidA_biosyn"/>
</dbReference>
<evidence type="ECO:0000256" key="1">
    <source>
        <dbReference type="SAM" id="Phobius"/>
    </source>
</evidence>
<dbReference type="Pfam" id="PF07578">
    <property type="entry name" value="LAB_N"/>
    <property type="match status" value="1"/>
</dbReference>
<dbReference type="Gene3D" id="1.20.1280.290">
    <property type="match status" value="1"/>
</dbReference>
<dbReference type="RefSeq" id="WP_155096930.1">
    <property type="nucleotide sequence ID" value="NZ_WMIE01000017.1"/>
</dbReference>
<dbReference type="OrthoDB" id="9793186at2"/>
<comment type="caution">
    <text evidence="3">The sequence shown here is derived from an EMBL/GenBank/DDBJ whole genome shotgun (WGS) entry which is preliminary data.</text>
</comment>
<gene>
    <name evidence="3" type="ORF">GL286_17830</name>
</gene>
<dbReference type="GO" id="GO:0009245">
    <property type="term" value="P:lipid A biosynthetic process"/>
    <property type="evidence" value="ECO:0007669"/>
    <property type="project" value="InterPro"/>
</dbReference>
<protein>
    <submittedName>
        <fullName evidence="3">Lipid A biosynthesis protein</fullName>
    </submittedName>
</protein>
<dbReference type="EMBL" id="WMIE01000017">
    <property type="protein sequence ID" value="MTH79577.1"/>
    <property type="molecule type" value="Genomic_DNA"/>
</dbReference>
<evidence type="ECO:0000313" key="4">
    <source>
        <dbReference type="Proteomes" id="UP000478183"/>
    </source>
</evidence>
<dbReference type="InterPro" id="IPR011499">
    <property type="entry name" value="Lipid_A_biosynth_N"/>
</dbReference>